<name>F8C8D5_MYXFH</name>
<dbReference type="KEGG" id="mfu:LILAB_00225"/>
<dbReference type="HOGENOM" id="CLU_2917786_0_0_7"/>
<reference evidence="1 2" key="1">
    <citation type="journal article" date="2011" name="J. Bacteriol.">
        <title>Genome sequence of the halotolerant marine bacterium Myxococcus fulvus HW-1.</title>
        <authorList>
            <person name="Li Z.F."/>
            <person name="Li X."/>
            <person name="Liu H."/>
            <person name="Liu X."/>
            <person name="Han K."/>
            <person name="Wu Z.H."/>
            <person name="Hu W."/>
            <person name="Li F.F."/>
            <person name="Li Y.Z."/>
        </authorList>
    </citation>
    <scope>NUCLEOTIDE SEQUENCE [LARGE SCALE GENOMIC DNA]</scope>
    <source>
        <strain evidence="2">ATCC BAA-855 / HW-1</strain>
    </source>
</reference>
<proteinExistence type="predicted"/>
<sequence>MRAALRGEVVTVYVLESAASLGDPSFYPLLLALRDSAAPADNDFQHVLDDVIAQFEQSAQA</sequence>
<dbReference type="Proteomes" id="UP000000488">
    <property type="component" value="Chromosome"/>
</dbReference>
<gene>
    <name evidence="1" type="ordered locus">LILAB_00225</name>
</gene>
<dbReference type="EMBL" id="CP002830">
    <property type="protein sequence ID" value="AEI61981.1"/>
    <property type="molecule type" value="Genomic_DNA"/>
</dbReference>
<dbReference type="AlphaFoldDB" id="F8C8D5"/>
<dbReference type="STRING" id="483219.LILAB_00225"/>
<protein>
    <submittedName>
        <fullName evidence="1">Uncharacterized protein</fullName>
    </submittedName>
</protein>
<accession>F8C8D5</accession>
<organism evidence="1 2">
    <name type="scientific">Myxococcus fulvus (strain ATCC BAA-855 / HW-1)</name>
    <dbReference type="NCBI Taxonomy" id="483219"/>
    <lineage>
        <taxon>Bacteria</taxon>
        <taxon>Pseudomonadati</taxon>
        <taxon>Myxococcota</taxon>
        <taxon>Myxococcia</taxon>
        <taxon>Myxococcales</taxon>
        <taxon>Cystobacterineae</taxon>
        <taxon>Myxococcaceae</taxon>
        <taxon>Myxococcus</taxon>
    </lineage>
</organism>
<evidence type="ECO:0000313" key="1">
    <source>
        <dbReference type="EMBL" id="AEI61981.1"/>
    </source>
</evidence>
<evidence type="ECO:0000313" key="2">
    <source>
        <dbReference type="Proteomes" id="UP000000488"/>
    </source>
</evidence>